<dbReference type="RefSeq" id="WP_167575923.1">
    <property type="nucleotide sequence ID" value="NZ_CP050321.1"/>
</dbReference>
<accession>A0A6G9RMM5</accession>
<gene>
    <name evidence="1" type="ORF">GY169_12355</name>
</gene>
<evidence type="ECO:0000313" key="1">
    <source>
        <dbReference type="EMBL" id="QIR27545.1"/>
    </source>
</evidence>
<keyword evidence="2" id="KW-1185">Reference proteome</keyword>
<dbReference type="EMBL" id="CP050321">
    <property type="protein sequence ID" value="QIR27545.1"/>
    <property type="molecule type" value="Genomic_DNA"/>
</dbReference>
<dbReference type="Proteomes" id="UP000503580">
    <property type="component" value="Chromosome"/>
</dbReference>
<name>A0A6G9RMM5_9ENTR</name>
<evidence type="ECO:0000313" key="2">
    <source>
        <dbReference type="Proteomes" id="UP000503580"/>
    </source>
</evidence>
<proteinExistence type="predicted"/>
<reference evidence="1 2" key="1">
    <citation type="submission" date="2020-02" db="EMBL/GenBank/DDBJ databases">
        <title>Whole genome PO2S7.</title>
        <authorList>
            <person name="Singha K.M."/>
        </authorList>
    </citation>
    <scope>NUCLEOTIDE SEQUENCE [LARGE SCALE GENOMIC DNA]</scope>
    <source>
        <strain evidence="1 2">PO2S7</strain>
    </source>
</reference>
<sequence>MSNIIKAHTDTEGYMDRFIVIIVLLTIGVSNAMAKDLPASCMAISDQVNTPSEMSVTVTNNCGECAVGTVNTFLDGSALNFAGNLTLQPNQSSRQTVPLNKGFGTYQIKVLSVKSCS</sequence>
<dbReference type="AlphaFoldDB" id="A0A6G9RMM5"/>
<protein>
    <submittedName>
        <fullName evidence="1">Uncharacterized protein</fullName>
    </submittedName>
</protein>
<organism evidence="1 2">
    <name type="scientific">Kluyvera genomosp. 3</name>
    <dbReference type="NCBI Taxonomy" id="2774055"/>
    <lineage>
        <taxon>Bacteria</taxon>
        <taxon>Pseudomonadati</taxon>
        <taxon>Pseudomonadota</taxon>
        <taxon>Gammaproteobacteria</taxon>
        <taxon>Enterobacterales</taxon>
        <taxon>Enterobacteriaceae</taxon>
        <taxon>Kluyvera</taxon>
    </lineage>
</organism>
<dbReference type="KEGG" id="kgn:GY169_12355"/>